<dbReference type="RefSeq" id="XP_041223513.1">
    <property type="nucleotide sequence ID" value="XM_041377197.1"/>
</dbReference>
<dbReference type="GeneID" id="64671495"/>
<dbReference type="EMBL" id="JABBWK010000042">
    <property type="protein sequence ID" value="KAG1897937.1"/>
    <property type="molecule type" value="Genomic_DNA"/>
</dbReference>
<reference evidence="1" key="1">
    <citation type="journal article" date="2020" name="New Phytol.">
        <title>Comparative genomics reveals dynamic genome evolution in host specialist ectomycorrhizal fungi.</title>
        <authorList>
            <person name="Lofgren L.A."/>
            <person name="Nguyen N.H."/>
            <person name="Vilgalys R."/>
            <person name="Ruytinx J."/>
            <person name="Liao H.L."/>
            <person name="Branco S."/>
            <person name="Kuo A."/>
            <person name="LaButti K."/>
            <person name="Lipzen A."/>
            <person name="Andreopoulos W."/>
            <person name="Pangilinan J."/>
            <person name="Riley R."/>
            <person name="Hundley H."/>
            <person name="Na H."/>
            <person name="Barry K."/>
            <person name="Grigoriev I.V."/>
            <person name="Stajich J.E."/>
            <person name="Kennedy P.G."/>
        </authorList>
    </citation>
    <scope>NUCLEOTIDE SEQUENCE</scope>
    <source>
        <strain evidence="1">FC203</strain>
    </source>
</reference>
<dbReference type="Proteomes" id="UP001195769">
    <property type="component" value="Unassembled WGS sequence"/>
</dbReference>
<accession>A0AAD4E1K7</accession>
<evidence type="ECO:0000313" key="1">
    <source>
        <dbReference type="EMBL" id="KAG1897937.1"/>
    </source>
</evidence>
<dbReference type="AlphaFoldDB" id="A0AAD4E1K7"/>
<comment type="caution">
    <text evidence="1">The sequence shown here is derived from an EMBL/GenBank/DDBJ whole genome shotgun (WGS) entry which is preliminary data.</text>
</comment>
<gene>
    <name evidence="1" type="ORF">F5891DRAFT_982142</name>
</gene>
<protein>
    <submittedName>
        <fullName evidence="1">Uncharacterized protein</fullName>
    </submittedName>
</protein>
<keyword evidence="2" id="KW-1185">Reference proteome</keyword>
<sequence length="233" mass="26707">MAPPKWTTKEQEEWLQPWYEKYSGKQGEKCRNFNNFFADLNEQWFDVFPEPRPNNCTTVGPLTKEEWDEAIDAHKNAKAKAKATDAFDAVVRRTTECEKPTRTLQEHEAYSKLYYADRIQQSVRETLKLAEEQQPLTNGRRVALLKKETATLYAGESEEVKSKVKEYIMAQKNQRMQNQPETWSVEDQKQNLTKLAAVANQFLKGLADTTGLVFSLLVGGPSAELGGLIDAWR</sequence>
<proteinExistence type="predicted"/>
<name>A0AAD4E1K7_9AGAM</name>
<evidence type="ECO:0000313" key="2">
    <source>
        <dbReference type="Proteomes" id="UP001195769"/>
    </source>
</evidence>
<organism evidence="1 2">
    <name type="scientific">Suillus fuscotomentosus</name>
    <dbReference type="NCBI Taxonomy" id="1912939"/>
    <lineage>
        <taxon>Eukaryota</taxon>
        <taxon>Fungi</taxon>
        <taxon>Dikarya</taxon>
        <taxon>Basidiomycota</taxon>
        <taxon>Agaricomycotina</taxon>
        <taxon>Agaricomycetes</taxon>
        <taxon>Agaricomycetidae</taxon>
        <taxon>Boletales</taxon>
        <taxon>Suillineae</taxon>
        <taxon>Suillaceae</taxon>
        <taxon>Suillus</taxon>
    </lineage>
</organism>